<feature type="region of interest" description="Disordered" evidence="1">
    <location>
        <begin position="46"/>
        <end position="72"/>
    </location>
</feature>
<sequence length="242" mass="28244">MTRRTNNPHQHPEDRSNEEIRSLQIEEIRMRAEIQFDQYFNAIQMDSDEDEDYNDILAPNSIDNEDSIDMQASGDEEILNQQFQPLTRKRDQLEDLTETQTASENEEVQYRGIQRKCLNDCDEKSSKDKSEDENDSLSPQDPDSRSLLQKLAPQPSKKDNNNKKAAIRMVEARLHQRSKDFEPLDAQIDEDRLKILREQSRDNFKPLIFEEAPRLIESEIDLQHGILVKNLVAAQRTHVKAL</sequence>
<evidence type="ECO:0000313" key="2">
    <source>
        <dbReference type="EMBL" id="KAA6400567.1"/>
    </source>
</evidence>
<feature type="region of interest" description="Disordered" evidence="1">
    <location>
        <begin position="1"/>
        <end position="20"/>
    </location>
</feature>
<organism evidence="2 3">
    <name type="scientific">Streblomastix strix</name>
    <dbReference type="NCBI Taxonomy" id="222440"/>
    <lineage>
        <taxon>Eukaryota</taxon>
        <taxon>Metamonada</taxon>
        <taxon>Preaxostyla</taxon>
        <taxon>Oxymonadida</taxon>
        <taxon>Streblomastigidae</taxon>
        <taxon>Streblomastix</taxon>
    </lineage>
</organism>
<protein>
    <submittedName>
        <fullName evidence="2">Uncharacterized protein</fullName>
    </submittedName>
</protein>
<evidence type="ECO:0000313" key="3">
    <source>
        <dbReference type="Proteomes" id="UP000324800"/>
    </source>
</evidence>
<dbReference type="EMBL" id="SNRW01000541">
    <property type="protein sequence ID" value="KAA6400567.1"/>
    <property type="molecule type" value="Genomic_DNA"/>
</dbReference>
<proteinExistence type="predicted"/>
<reference evidence="2 3" key="1">
    <citation type="submission" date="2019-03" db="EMBL/GenBank/DDBJ databases">
        <title>Single cell metagenomics reveals metabolic interactions within the superorganism composed of flagellate Streblomastix strix and complex community of Bacteroidetes bacteria on its surface.</title>
        <authorList>
            <person name="Treitli S.C."/>
            <person name="Kolisko M."/>
            <person name="Husnik F."/>
            <person name="Keeling P."/>
            <person name="Hampl V."/>
        </authorList>
    </citation>
    <scope>NUCLEOTIDE SEQUENCE [LARGE SCALE GENOMIC DNA]</scope>
    <source>
        <strain evidence="2">ST1C</strain>
    </source>
</reference>
<evidence type="ECO:0000256" key="1">
    <source>
        <dbReference type="SAM" id="MobiDB-lite"/>
    </source>
</evidence>
<dbReference type="AlphaFoldDB" id="A0A5J4WZW0"/>
<feature type="compositionally biased region" description="Acidic residues" evidence="1">
    <location>
        <begin position="63"/>
        <end position="72"/>
    </location>
</feature>
<comment type="caution">
    <text evidence="2">The sequence shown here is derived from an EMBL/GenBank/DDBJ whole genome shotgun (WGS) entry which is preliminary data.</text>
</comment>
<name>A0A5J4WZW0_9EUKA</name>
<accession>A0A5J4WZW0</accession>
<feature type="compositionally biased region" description="Basic and acidic residues" evidence="1">
    <location>
        <begin position="10"/>
        <end position="20"/>
    </location>
</feature>
<feature type="region of interest" description="Disordered" evidence="1">
    <location>
        <begin position="122"/>
        <end position="163"/>
    </location>
</feature>
<dbReference type="Proteomes" id="UP000324800">
    <property type="component" value="Unassembled WGS sequence"/>
</dbReference>
<gene>
    <name evidence="2" type="ORF">EZS28_003904</name>
</gene>